<dbReference type="PROSITE" id="PS00668">
    <property type="entry name" value="COMPLEX1_ND1_2"/>
    <property type="match status" value="1"/>
</dbReference>
<reference evidence="12" key="1">
    <citation type="submission" date="2014-01" db="EMBL/GenBank/DDBJ databases">
        <authorList>
            <person name="Aslett M."/>
        </authorList>
    </citation>
    <scope>NUCLEOTIDE SEQUENCE</scope>
</reference>
<evidence type="ECO:0000256" key="5">
    <source>
        <dbReference type="ARBA" id="ARBA00022692"/>
    </source>
</evidence>
<dbReference type="Pfam" id="PF00146">
    <property type="entry name" value="NADHdh"/>
    <property type="match status" value="1"/>
</dbReference>
<sequence>ILQLFRDGIILVIKSANKFYQANTILFWCIPVVRFCLLIAFWSALPFTYKTISFNPSMLFTLVPFGIKAFNIALYNSQYPIRNYTRLNHSNDILCKVITMIIFIFRSISHHQCGRTPFDLPEAERELVRGYTLNTEYGIIILLSILFSFIVVPQVVILTSSVLITRIPFLRYTLPRFRYDFLVSLM</sequence>
<proteinExistence type="inferred from homology"/>
<reference evidence="12" key="2">
    <citation type="submission" date="2014-03" db="EMBL/GenBank/DDBJ databases">
        <title>The whipworm genome and dual-species transcriptomics of an intimate host-pathogen interaction.</title>
        <authorList>
            <person name="Foth B.J."/>
            <person name="Tsai I.J."/>
            <person name="Reid A.J."/>
            <person name="Bancroft A.J."/>
            <person name="Nichol S."/>
            <person name="Tracey A."/>
            <person name="Holroyd N."/>
            <person name="Cotton J.A."/>
            <person name="Stanley E.J."/>
            <person name="Zarowiecki M."/>
            <person name="Liu J.Z."/>
            <person name="Huckvale T."/>
            <person name="Cooper P.J."/>
            <person name="Grencis R.K."/>
            <person name="Berriman M."/>
        </authorList>
    </citation>
    <scope>NUCLEOTIDE SEQUENCE [LARGE SCALE GENOMIC DNA]</scope>
</reference>
<dbReference type="InterPro" id="IPR001694">
    <property type="entry name" value="NADH_UbQ_OxRdtase_su1/FPO"/>
</dbReference>
<evidence type="ECO:0000256" key="10">
    <source>
        <dbReference type="RuleBase" id="RU000471"/>
    </source>
</evidence>
<comment type="similarity">
    <text evidence="2 10">Belongs to the complex I subunit 1 family.</text>
</comment>
<evidence type="ECO:0000256" key="6">
    <source>
        <dbReference type="ARBA" id="ARBA00022989"/>
    </source>
</evidence>
<keyword evidence="6 11" id="KW-1133">Transmembrane helix</keyword>
<feature type="non-terminal residue" evidence="12">
    <location>
        <position position="1"/>
    </location>
</feature>
<comment type="subcellular location">
    <subcellularLocation>
        <location evidence="1">Membrane</location>
        <topology evidence="1">Multi-pass membrane protein</topology>
    </subcellularLocation>
    <subcellularLocation>
        <location evidence="10">Mitochondrion inner membrane</location>
        <topology evidence="10">Multi-pass membrane protein</topology>
    </subcellularLocation>
</comment>
<evidence type="ECO:0000256" key="3">
    <source>
        <dbReference type="ARBA" id="ARBA00021009"/>
    </source>
</evidence>
<dbReference type="EMBL" id="HG807457">
    <property type="protein sequence ID" value="CDW60826.1"/>
    <property type="molecule type" value="Genomic_DNA"/>
</dbReference>
<keyword evidence="10" id="KW-0520">NAD</keyword>
<dbReference type="AlphaFoldDB" id="A0A077ZKF0"/>
<evidence type="ECO:0000313" key="13">
    <source>
        <dbReference type="Proteomes" id="UP000030665"/>
    </source>
</evidence>
<evidence type="ECO:0000313" key="12">
    <source>
        <dbReference type="EMBL" id="CDW60826.1"/>
    </source>
</evidence>
<dbReference type="GO" id="GO:0009060">
    <property type="term" value="P:aerobic respiration"/>
    <property type="evidence" value="ECO:0007669"/>
    <property type="project" value="TreeGrafter"/>
</dbReference>
<dbReference type="Proteomes" id="UP000030665">
    <property type="component" value="Unassembled WGS sequence"/>
</dbReference>
<dbReference type="GO" id="GO:0003954">
    <property type="term" value="F:NADH dehydrogenase activity"/>
    <property type="evidence" value="ECO:0007669"/>
    <property type="project" value="TreeGrafter"/>
</dbReference>
<dbReference type="OrthoDB" id="7700622at2759"/>
<feature type="transmembrane region" description="Helical" evidence="11">
    <location>
        <begin position="137"/>
        <end position="164"/>
    </location>
</feature>
<gene>
    <name evidence="12" type="ORF">TTRE_0000922501</name>
</gene>
<evidence type="ECO:0000256" key="8">
    <source>
        <dbReference type="ARBA" id="ARBA00023136"/>
    </source>
</evidence>
<evidence type="ECO:0000256" key="4">
    <source>
        <dbReference type="ARBA" id="ARBA00022448"/>
    </source>
</evidence>
<evidence type="ECO:0000256" key="9">
    <source>
        <dbReference type="ARBA" id="ARBA00031024"/>
    </source>
</evidence>
<evidence type="ECO:0000256" key="2">
    <source>
        <dbReference type="ARBA" id="ARBA00010535"/>
    </source>
</evidence>
<keyword evidence="13" id="KW-1185">Reference proteome</keyword>
<name>A0A077ZKF0_TRITR</name>
<evidence type="ECO:0000256" key="11">
    <source>
        <dbReference type="SAM" id="Phobius"/>
    </source>
</evidence>
<keyword evidence="8 11" id="KW-0472">Membrane</keyword>
<keyword evidence="5 10" id="KW-0812">Transmembrane</keyword>
<evidence type="ECO:0000256" key="1">
    <source>
        <dbReference type="ARBA" id="ARBA00004141"/>
    </source>
</evidence>
<accession>A0A077ZKF0</accession>
<protein>
    <recommendedName>
        <fullName evidence="3">NADH-ubiquinone oxidoreductase chain 1</fullName>
    </recommendedName>
    <alternativeName>
        <fullName evidence="9">NADH dehydrogenase subunit 1</fullName>
    </alternativeName>
</protein>
<feature type="transmembrane region" description="Helical" evidence="11">
    <location>
        <begin position="25"/>
        <end position="45"/>
    </location>
</feature>
<dbReference type="PANTHER" id="PTHR11432">
    <property type="entry name" value="NADH DEHYDROGENASE SUBUNIT 1"/>
    <property type="match status" value="1"/>
</dbReference>
<evidence type="ECO:0000256" key="7">
    <source>
        <dbReference type="ARBA" id="ARBA00023075"/>
    </source>
</evidence>
<dbReference type="PANTHER" id="PTHR11432:SF3">
    <property type="entry name" value="NADH-UBIQUINONE OXIDOREDUCTASE CHAIN 1"/>
    <property type="match status" value="1"/>
</dbReference>
<dbReference type="InterPro" id="IPR018086">
    <property type="entry name" value="NADH_UbQ_OxRdtase_su1_CS"/>
</dbReference>
<feature type="transmembrane region" description="Helical" evidence="11">
    <location>
        <begin position="57"/>
        <end position="75"/>
    </location>
</feature>
<dbReference type="GO" id="GO:0005743">
    <property type="term" value="C:mitochondrial inner membrane"/>
    <property type="evidence" value="ECO:0007669"/>
    <property type="project" value="UniProtKB-SubCell"/>
</dbReference>
<dbReference type="STRING" id="36087.A0A077ZKF0"/>
<organism evidence="12 13">
    <name type="scientific">Trichuris trichiura</name>
    <name type="common">Whipworm</name>
    <name type="synonym">Trichocephalus trichiurus</name>
    <dbReference type="NCBI Taxonomy" id="36087"/>
    <lineage>
        <taxon>Eukaryota</taxon>
        <taxon>Metazoa</taxon>
        <taxon>Ecdysozoa</taxon>
        <taxon>Nematoda</taxon>
        <taxon>Enoplea</taxon>
        <taxon>Dorylaimia</taxon>
        <taxon>Trichinellida</taxon>
        <taxon>Trichuridae</taxon>
        <taxon>Trichuris</taxon>
    </lineage>
</organism>
<keyword evidence="7" id="KW-0830">Ubiquinone</keyword>
<keyword evidence="4" id="KW-0813">Transport</keyword>